<dbReference type="SMART" id="SM00233">
    <property type="entry name" value="PH"/>
    <property type="match status" value="1"/>
</dbReference>
<dbReference type="AlphaFoldDB" id="A0AAU9JLD8"/>
<dbReference type="InterPro" id="IPR011993">
    <property type="entry name" value="PH-like_dom_sf"/>
</dbReference>
<dbReference type="EMBL" id="CAJZBQ010000040">
    <property type="protein sequence ID" value="CAG9326435.1"/>
    <property type="molecule type" value="Genomic_DNA"/>
</dbReference>
<evidence type="ECO:0000313" key="4">
    <source>
        <dbReference type="Proteomes" id="UP001162131"/>
    </source>
</evidence>
<feature type="compositionally biased region" description="Polar residues" evidence="1">
    <location>
        <begin position="455"/>
        <end position="487"/>
    </location>
</feature>
<dbReference type="Pfam" id="PF00169">
    <property type="entry name" value="PH"/>
    <property type="match status" value="1"/>
</dbReference>
<feature type="compositionally biased region" description="Polar residues" evidence="1">
    <location>
        <begin position="430"/>
        <end position="443"/>
    </location>
</feature>
<feature type="compositionally biased region" description="Basic and acidic residues" evidence="1">
    <location>
        <begin position="226"/>
        <end position="288"/>
    </location>
</feature>
<feature type="compositionally biased region" description="Basic and acidic residues" evidence="1">
    <location>
        <begin position="131"/>
        <end position="145"/>
    </location>
</feature>
<feature type="compositionally biased region" description="Polar residues" evidence="1">
    <location>
        <begin position="162"/>
        <end position="190"/>
    </location>
</feature>
<gene>
    <name evidence="3" type="ORF">BSTOLATCC_MIC40862</name>
</gene>
<keyword evidence="4" id="KW-1185">Reference proteome</keyword>
<comment type="caution">
    <text evidence="3">The sequence shown here is derived from an EMBL/GenBank/DDBJ whole genome shotgun (WGS) entry which is preliminary data.</text>
</comment>
<feature type="compositionally biased region" description="Basic and acidic residues" evidence="1">
    <location>
        <begin position="384"/>
        <end position="404"/>
    </location>
</feature>
<dbReference type="Gene3D" id="2.30.29.30">
    <property type="entry name" value="Pleckstrin-homology domain (PH domain)/Phosphotyrosine-binding domain (PTB)"/>
    <property type="match status" value="1"/>
</dbReference>
<protein>
    <recommendedName>
        <fullName evidence="2">PH domain-containing protein</fullName>
    </recommendedName>
</protein>
<dbReference type="SUPFAM" id="SSF50729">
    <property type="entry name" value="PH domain-like"/>
    <property type="match status" value="1"/>
</dbReference>
<proteinExistence type="predicted"/>
<feature type="compositionally biased region" description="Polar residues" evidence="1">
    <location>
        <begin position="314"/>
        <end position="355"/>
    </location>
</feature>
<feature type="compositionally biased region" description="Basic and acidic residues" evidence="1">
    <location>
        <begin position="202"/>
        <end position="218"/>
    </location>
</feature>
<reference evidence="3" key="1">
    <citation type="submission" date="2021-09" db="EMBL/GenBank/DDBJ databases">
        <authorList>
            <consortium name="AG Swart"/>
            <person name="Singh M."/>
            <person name="Singh A."/>
            <person name="Seah K."/>
            <person name="Emmerich C."/>
        </authorList>
    </citation>
    <scope>NUCLEOTIDE SEQUENCE</scope>
    <source>
        <strain evidence="3">ATCC30299</strain>
    </source>
</reference>
<feature type="compositionally biased region" description="Polar residues" evidence="1">
    <location>
        <begin position="292"/>
        <end position="301"/>
    </location>
</feature>
<dbReference type="Proteomes" id="UP001162131">
    <property type="component" value="Unassembled WGS sequence"/>
</dbReference>
<evidence type="ECO:0000259" key="2">
    <source>
        <dbReference type="SMART" id="SM00233"/>
    </source>
</evidence>
<feature type="domain" description="PH" evidence="2">
    <location>
        <begin position="15"/>
        <end position="123"/>
    </location>
</feature>
<sequence>MLAKVEIDPNYKGPRKVESFLQKLKGQNAKGRIFSKFTKRWFVLDLNLGTFSYSRKQGSPKTEVSHSISDIISVVPNPRVTQICEWKFAFNVETRMRMYVLYSESVNMHNLWCVALQAVLRPLDRPRGPIDSDVPHNIRDADHIYPDPQNPSGYQDDKYYPNPQQTNTYDQRLPNQDRGTYQEPRTSTKPMTKGGYNVLEEFPSHPDDVDFQPKESDFRTLPPPRQVRDEELYRDNYSDPKRLQGNSDYKETNYREPDPYRREEEVQAFKSSTDIREDPNQIRRERIGEVPSSGSSYNLRQGQEYYQPPKDNYRQPSPIETNQYANPRKSNQNQWGEPSSTYNQPKYTADYQNEASGYRDPYGSKPSGEPVSNFDRSRGQTSYNREEGYGYQEPQRKEIPRYEQRSQFQTEPRNPAYNPLKRDDPYSGSRGYQDSSSRYQNEESYPPQAQARASPYTQSYASEEYQNYPSKSQNPWGGQQDSWSQPPVQKPQKYQEAPSQGLNPQGVDRNWDSWDN</sequence>
<name>A0AAU9JLD8_9CILI</name>
<evidence type="ECO:0000313" key="3">
    <source>
        <dbReference type="EMBL" id="CAG9326435.1"/>
    </source>
</evidence>
<dbReference type="InterPro" id="IPR001849">
    <property type="entry name" value="PH_domain"/>
</dbReference>
<evidence type="ECO:0000256" key="1">
    <source>
        <dbReference type="SAM" id="MobiDB-lite"/>
    </source>
</evidence>
<organism evidence="3 4">
    <name type="scientific">Blepharisma stoltei</name>
    <dbReference type="NCBI Taxonomy" id="1481888"/>
    <lineage>
        <taxon>Eukaryota</taxon>
        <taxon>Sar</taxon>
        <taxon>Alveolata</taxon>
        <taxon>Ciliophora</taxon>
        <taxon>Postciliodesmatophora</taxon>
        <taxon>Heterotrichea</taxon>
        <taxon>Heterotrichida</taxon>
        <taxon>Blepharismidae</taxon>
        <taxon>Blepharisma</taxon>
    </lineage>
</organism>
<feature type="region of interest" description="Disordered" evidence="1">
    <location>
        <begin position="131"/>
        <end position="516"/>
    </location>
</feature>
<accession>A0AAU9JLD8</accession>